<feature type="coiled-coil region" evidence="2">
    <location>
        <begin position="445"/>
        <end position="472"/>
    </location>
</feature>
<keyword evidence="4" id="KW-0472">Membrane</keyword>
<feature type="region of interest" description="Disordered" evidence="3">
    <location>
        <begin position="530"/>
        <end position="549"/>
    </location>
</feature>
<dbReference type="CDD" id="cd13565">
    <property type="entry name" value="PBP2_PstS"/>
    <property type="match status" value="1"/>
</dbReference>
<dbReference type="EMBL" id="KZ155774">
    <property type="protein sequence ID" value="OUS48449.1"/>
    <property type="molecule type" value="Genomic_DNA"/>
</dbReference>
<organism evidence="6">
    <name type="scientific">Ostreococcus tauri</name>
    <name type="common">Marine green alga</name>
    <dbReference type="NCBI Taxonomy" id="70448"/>
    <lineage>
        <taxon>Eukaryota</taxon>
        <taxon>Viridiplantae</taxon>
        <taxon>Chlorophyta</taxon>
        <taxon>Mamiellophyceae</taxon>
        <taxon>Mamiellales</taxon>
        <taxon>Bathycoccaceae</taxon>
        <taxon>Ostreococcus</taxon>
    </lineage>
</organism>
<keyword evidence="4" id="KW-0812">Transmembrane</keyword>
<dbReference type="Pfam" id="PF12849">
    <property type="entry name" value="PBP_like_2"/>
    <property type="match status" value="1"/>
</dbReference>
<evidence type="ECO:0000256" key="2">
    <source>
        <dbReference type="SAM" id="Coils"/>
    </source>
</evidence>
<feature type="domain" description="PBP" evidence="5">
    <location>
        <begin position="51"/>
        <end position="376"/>
    </location>
</feature>
<evidence type="ECO:0000256" key="4">
    <source>
        <dbReference type="SAM" id="Phobius"/>
    </source>
</evidence>
<proteinExistence type="inferred from homology"/>
<feature type="transmembrane region" description="Helical" evidence="4">
    <location>
        <begin position="481"/>
        <end position="504"/>
    </location>
</feature>
<dbReference type="Proteomes" id="UP000195557">
    <property type="component" value="Unassembled WGS sequence"/>
</dbReference>
<dbReference type="PANTHER" id="PTHR42996">
    <property type="entry name" value="PHOSPHATE-BINDING PROTEIN PSTS"/>
    <property type="match status" value="1"/>
</dbReference>
<sequence>MTMEKTTTTRTTTTTHSMRRRAMGGLALATLAGVMTSGALAAESKQDTTTGLERFQLHGSGTTNPSKLFWWAMDLLEERSKSDVRMTYRSVGSGVGQNDITTKFADTADFASTDYGLAQGASGKEIYQIPFQIGGVSLFHNVPGIATGALKLSACTIIKIYKGEITTWNHGDIQADNPDLTLPAEKIKLVYRSNGSSSTHGVKGYMNEVSTTACPTGWPAPYSASSFPSTTTVQAHSSVYDVAYAVTGSDTMRIKIGETPYSLGYIDSGHGHKDDLSEIAMKNADGQWVVTKTGNPAGRITADITKAAETVTYPKVTGSSSTDYAGDWSGINLHHKAGDKAWPITLFTYIHLKKTYSDADTEMLARAFAEFILSDEVQTKTKDFMFEPLPSSVVTSARSFLRTTMAAGTAWQFLEADGTSTDTANTMNNPRTFSKRRQAYVDYALGLVTKDIAQLEASVAKLTEESAGHKENDDAADKRTIALAAVAFVFAMASLILNVVLLCCKRQRHVPLQPPVSKFQQSTASFRPTSYAPSAAPATAPATSFQPAY</sequence>
<dbReference type="Gene3D" id="3.40.190.10">
    <property type="entry name" value="Periplasmic binding protein-like II"/>
    <property type="match status" value="2"/>
</dbReference>
<evidence type="ECO:0000256" key="3">
    <source>
        <dbReference type="SAM" id="MobiDB-lite"/>
    </source>
</evidence>
<keyword evidence="2" id="KW-0175">Coiled coil</keyword>
<keyword evidence="4" id="KW-1133">Transmembrane helix</keyword>
<dbReference type="InterPro" id="IPR050962">
    <property type="entry name" value="Phosphate-bind_PstS"/>
</dbReference>
<reference evidence="6" key="1">
    <citation type="submission" date="2017-04" db="EMBL/GenBank/DDBJ databases">
        <title>Population genomics of picophytoplankton unveils novel chromosome hypervariability.</title>
        <authorList>
            <consortium name="DOE Joint Genome Institute"/>
            <person name="Blanc-Mathieu R."/>
            <person name="Krasovec M."/>
            <person name="Hebrard M."/>
            <person name="Yau S."/>
            <person name="Desgranges E."/>
            <person name="Martin J."/>
            <person name="Schackwitz W."/>
            <person name="Kuo A."/>
            <person name="Salin G."/>
            <person name="Donnadieu C."/>
            <person name="Desdevises Y."/>
            <person name="Sanchez-Ferandin S."/>
            <person name="Moreau H."/>
            <person name="Rivals E."/>
            <person name="Grigoriev I.V."/>
            <person name="Grimsley N."/>
            <person name="Eyre-Walker A."/>
            <person name="Piganeau G."/>
        </authorList>
    </citation>
    <scope>NUCLEOTIDE SEQUENCE [LARGE SCALE GENOMIC DNA]</scope>
    <source>
        <strain evidence="6">RCC 1115</strain>
    </source>
</reference>
<dbReference type="eggNOG" id="ENOG502RM1E">
    <property type="taxonomic scope" value="Eukaryota"/>
</dbReference>
<comment type="similarity">
    <text evidence="1">Belongs to the PstS family.</text>
</comment>
<accession>A0A1Y5IFX5</accession>
<evidence type="ECO:0000313" key="6">
    <source>
        <dbReference type="EMBL" id="OUS48449.1"/>
    </source>
</evidence>
<protein>
    <submittedName>
        <fullName evidence="6">Phosphate binding protein</fullName>
    </submittedName>
</protein>
<dbReference type="InterPro" id="IPR024370">
    <property type="entry name" value="PBP_domain"/>
</dbReference>
<dbReference type="AlphaFoldDB" id="A0A1Y5IFX5"/>
<dbReference type="PANTHER" id="PTHR42996:SF1">
    <property type="entry name" value="PHOSPHATE-BINDING PROTEIN PSTS"/>
    <property type="match status" value="1"/>
</dbReference>
<evidence type="ECO:0000259" key="5">
    <source>
        <dbReference type="Pfam" id="PF12849"/>
    </source>
</evidence>
<name>A0A1Y5IFX5_OSTTA</name>
<gene>
    <name evidence="6" type="ORF">BE221DRAFT_189750</name>
</gene>
<evidence type="ECO:0000256" key="1">
    <source>
        <dbReference type="ARBA" id="ARBA00008725"/>
    </source>
</evidence>
<dbReference type="SUPFAM" id="SSF53850">
    <property type="entry name" value="Periplasmic binding protein-like II"/>
    <property type="match status" value="1"/>
</dbReference>